<accession>A0AAV7GYR3</accession>
<protein>
    <submittedName>
        <fullName evidence="1">Uncharacterized protein</fullName>
    </submittedName>
</protein>
<comment type="caution">
    <text evidence="1">The sequence shown here is derived from an EMBL/GenBank/DDBJ whole genome shotgun (WGS) entry which is preliminary data.</text>
</comment>
<keyword evidence="2" id="KW-1185">Reference proteome</keyword>
<proteinExistence type="predicted"/>
<evidence type="ECO:0000313" key="1">
    <source>
        <dbReference type="EMBL" id="KAH0461226.1"/>
    </source>
</evidence>
<reference evidence="1 2" key="1">
    <citation type="journal article" date="2021" name="Hortic Res">
        <title>Chromosome-scale assembly of the Dendrobium chrysotoxum genome enhances the understanding of orchid evolution.</title>
        <authorList>
            <person name="Zhang Y."/>
            <person name="Zhang G.Q."/>
            <person name="Zhang D."/>
            <person name="Liu X.D."/>
            <person name="Xu X.Y."/>
            <person name="Sun W.H."/>
            <person name="Yu X."/>
            <person name="Zhu X."/>
            <person name="Wang Z.W."/>
            <person name="Zhao X."/>
            <person name="Zhong W.Y."/>
            <person name="Chen H."/>
            <person name="Yin W.L."/>
            <person name="Huang T."/>
            <person name="Niu S.C."/>
            <person name="Liu Z.J."/>
        </authorList>
    </citation>
    <scope>NUCLEOTIDE SEQUENCE [LARGE SCALE GENOMIC DNA]</scope>
    <source>
        <strain evidence="1">Lindl</strain>
    </source>
</reference>
<organism evidence="1 2">
    <name type="scientific">Dendrobium chrysotoxum</name>
    <name type="common">Orchid</name>
    <dbReference type="NCBI Taxonomy" id="161865"/>
    <lineage>
        <taxon>Eukaryota</taxon>
        <taxon>Viridiplantae</taxon>
        <taxon>Streptophyta</taxon>
        <taxon>Embryophyta</taxon>
        <taxon>Tracheophyta</taxon>
        <taxon>Spermatophyta</taxon>
        <taxon>Magnoliopsida</taxon>
        <taxon>Liliopsida</taxon>
        <taxon>Asparagales</taxon>
        <taxon>Orchidaceae</taxon>
        <taxon>Epidendroideae</taxon>
        <taxon>Malaxideae</taxon>
        <taxon>Dendrobiinae</taxon>
        <taxon>Dendrobium</taxon>
    </lineage>
</organism>
<evidence type="ECO:0000313" key="2">
    <source>
        <dbReference type="Proteomes" id="UP000775213"/>
    </source>
</evidence>
<dbReference type="AlphaFoldDB" id="A0AAV7GYR3"/>
<name>A0AAV7GYR3_DENCH</name>
<sequence length="63" mass="7545">MVPEQLGWPAHLRETAASVRHRKRTGLGDRDFSLCRFSFDWLFWEFFGKTLMRAMEYSYSVIL</sequence>
<dbReference type="EMBL" id="JAGFBR010000009">
    <property type="protein sequence ID" value="KAH0461226.1"/>
    <property type="molecule type" value="Genomic_DNA"/>
</dbReference>
<gene>
    <name evidence="1" type="ORF">IEQ34_008801</name>
</gene>
<dbReference type="Proteomes" id="UP000775213">
    <property type="component" value="Unassembled WGS sequence"/>
</dbReference>